<keyword evidence="5 7" id="KW-1133">Transmembrane helix</keyword>
<evidence type="ECO:0000256" key="1">
    <source>
        <dbReference type="ARBA" id="ARBA00004651"/>
    </source>
</evidence>
<evidence type="ECO:0000256" key="6">
    <source>
        <dbReference type="ARBA" id="ARBA00023136"/>
    </source>
</evidence>
<feature type="transmembrane region" description="Helical" evidence="7">
    <location>
        <begin position="171"/>
        <end position="192"/>
    </location>
</feature>
<dbReference type="InterPro" id="IPR032816">
    <property type="entry name" value="VTT_dom"/>
</dbReference>
<feature type="domain" description="VTT" evidence="8">
    <location>
        <begin position="73"/>
        <end position="189"/>
    </location>
</feature>
<dbReference type="Pfam" id="PF09335">
    <property type="entry name" value="VTT_dom"/>
    <property type="match status" value="1"/>
</dbReference>
<evidence type="ECO:0000313" key="9">
    <source>
        <dbReference type="EMBL" id="GAA5196840.1"/>
    </source>
</evidence>
<evidence type="ECO:0000259" key="8">
    <source>
        <dbReference type="Pfam" id="PF09335"/>
    </source>
</evidence>
<keyword evidence="6 7" id="KW-0472">Membrane</keyword>
<protein>
    <recommendedName>
        <fullName evidence="7">TVP38/TMEM64 family membrane protein</fullName>
    </recommendedName>
</protein>
<feature type="transmembrane region" description="Helical" evidence="7">
    <location>
        <begin position="56"/>
        <end position="73"/>
    </location>
</feature>
<evidence type="ECO:0000256" key="4">
    <source>
        <dbReference type="ARBA" id="ARBA00022692"/>
    </source>
</evidence>
<dbReference type="PANTHER" id="PTHR12677">
    <property type="entry name" value="GOLGI APPARATUS MEMBRANE PROTEIN TVP38-RELATED"/>
    <property type="match status" value="1"/>
</dbReference>
<comment type="subcellular location">
    <subcellularLocation>
        <location evidence="1 7">Cell membrane</location>
        <topology evidence="1 7">Multi-pass membrane protein</topology>
    </subcellularLocation>
</comment>
<proteinExistence type="inferred from homology"/>
<evidence type="ECO:0000256" key="7">
    <source>
        <dbReference type="RuleBase" id="RU366058"/>
    </source>
</evidence>
<dbReference type="RefSeq" id="WP_345636421.1">
    <property type="nucleotide sequence ID" value="NZ_BAABJQ010000027.1"/>
</dbReference>
<keyword evidence="4 7" id="KW-0812">Transmembrane</keyword>
<keyword evidence="3 7" id="KW-1003">Cell membrane</keyword>
<feature type="transmembrane region" description="Helical" evidence="7">
    <location>
        <begin position="24"/>
        <end position="44"/>
    </location>
</feature>
<dbReference type="PANTHER" id="PTHR12677:SF59">
    <property type="entry name" value="GOLGI APPARATUS MEMBRANE PROTEIN TVP38-RELATED"/>
    <property type="match status" value="1"/>
</dbReference>
<dbReference type="Proteomes" id="UP001501570">
    <property type="component" value="Unassembled WGS sequence"/>
</dbReference>
<evidence type="ECO:0000256" key="5">
    <source>
        <dbReference type="ARBA" id="ARBA00022989"/>
    </source>
</evidence>
<evidence type="ECO:0000256" key="3">
    <source>
        <dbReference type="ARBA" id="ARBA00022475"/>
    </source>
</evidence>
<feature type="transmembrane region" description="Helical" evidence="7">
    <location>
        <begin position="198"/>
        <end position="219"/>
    </location>
</feature>
<sequence length="236" mass="24359">MTREVSSAPARAGALGSRFRRSPWWRVGLLAVVIAALAAVAYTLPLQELSRSAARFGPVPAVALAAGLLLALVPRTAVSLACGALFGAVAGFAYALTAALIAAGLAFAASRWLARGAVADRLRGRAARFDAWLSRRGLLAVVVVRLIPIAPYGLVSYLYGSTGVRTRHYLLGTLAGAAPSAATWAGIGAAVISQGHLGVLEIIPAGAGLIVSGCAAAWWRSSMRRDQAAGRIRPPR</sequence>
<name>A0ABP9SKX4_9ACTN</name>
<organism evidence="9 10">
    <name type="scientific">Rugosimonospora acidiphila</name>
    <dbReference type="NCBI Taxonomy" id="556531"/>
    <lineage>
        <taxon>Bacteria</taxon>
        <taxon>Bacillati</taxon>
        <taxon>Actinomycetota</taxon>
        <taxon>Actinomycetes</taxon>
        <taxon>Micromonosporales</taxon>
        <taxon>Micromonosporaceae</taxon>
        <taxon>Rugosimonospora</taxon>
    </lineage>
</organism>
<dbReference type="InterPro" id="IPR015414">
    <property type="entry name" value="TMEM64"/>
</dbReference>
<comment type="caution">
    <text evidence="9">The sequence shown here is derived from an EMBL/GenBank/DDBJ whole genome shotgun (WGS) entry which is preliminary data.</text>
</comment>
<feature type="transmembrane region" description="Helical" evidence="7">
    <location>
        <begin position="85"/>
        <end position="109"/>
    </location>
</feature>
<feature type="transmembrane region" description="Helical" evidence="7">
    <location>
        <begin position="138"/>
        <end position="159"/>
    </location>
</feature>
<keyword evidence="10" id="KW-1185">Reference proteome</keyword>
<evidence type="ECO:0000256" key="2">
    <source>
        <dbReference type="ARBA" id="ARBA00008640"/>
    </source>
</evidence>
<comment type="similarity">
    <text evidence="2 7">Belongs to the TVP38/TMEM64 family.</text>
</comment>
<dbReference type="EMBL" id="BAABJQ010000027">
    <property type="protein sequence ID" value="GAA5196840.1"/>
    <property type="molecule type" value="Genomic_DNA"/>
</dbReference>
<reference evidence="10" key="1">
    <citation type="journal article" date="2019" name="Int. J. Syst. Evol. Microbiol.">
        <title>The Global Catalogue of Microorganisms (GCM) 10K type strain sequencing project: providing services to taxonomists for standard genome sequencing and annotation.</title>
        <authorList>
            <consortium name="The Broad Institute Genomics Platform"/>
            <consortium name="The Broad Institute Genome Sequencing Center for Infectious Disease"/>
            <person name="Wu L."/>
            <person name="Ma J."/>
        </authorList>
    </citation>
    <scope>NUCLEOTIDE SEQUENCE [LARGE SCALE GENOMIC DNA]</scope>
    <source>
        <strain evidence="10">JCM 18304</strain>
    </source>
</reference>
<gene>
    <name evidence="9" type="ORF">GCM10023322_66730</name>
</gene>
<accession>A0ABP9SKX4</accession>
<evidence type="ECO:0000313" key="10">
    <source>
        <dbReference type="Proteomes" id="UP001501570"/>
    </source>
</evidence>